<feature type="transmembrane region" description="Helical" evidence="8">
    <location>
        <begin position="379"/>
        <end position="399"/>
    </location>
</feature>
<feature type="transmembrane region" description="Helical" evidence="8">
    <location>
        <begin position="304"/>
        <end position="325"/>
    </location>
</feature>
<keyword evidence="11" id="KW-1185">Reference proteome</keyword>
<evidence type="ECO:0000256" key="5">
    <source>
        <dbReference type="ARBA" id="ARBA00023136"/>
    </source>
</evidence>
<proteinExistence type="predicted"/>
<evidence type="ECO:0000313" key="11">
    <source>
        <dbReference type="Proteomes" id="UP000029080"/>
    </source>
</evidence>
<dbReference type="GO" id="GO:0005886">
    <property type="term" value="C:plasma membrane"/>
    <property type="evidence" value="ECO:0007669"/>
    <property type="project" value="UniProtKB-SubCell"/>
</dbReference>
<dbReference type="AlphaFoldDB" id="A0A087ECS7"/>
<dbReference type="InterPro" id="IPR038766">
    <property type="entry name" value="Membrane_comp_ABC_pdt"/>
</dbReference>
<protein>
    <submittedName>
        <fullName evidence="10">Large transmembrane protein possibly involved in transport</fullName>
    </submittedName>
</protein>
<comment type="subcellular location">
    <subcellularLocation>
        <location evidence="1">Cell membrane</location>
        <topology evidence="1">Multi-pass membrane protein</topology>
    </subcellularLocation>
</comment>
<dbReference type="Pfam" id="PF02687">
    <property type="entry name" value="FtsX"/>
    <property type="match status" value="2"/>
</dbReference>
<evidence type="ECO:0000256" key="7">
    <source>
        <dbReference type="SAM" id="MobiDB-lite"/>
    </source>
</evidence>
<feature type="domain" description="ABC3 transporter permease C-terminal" evidence="9">
    <location>
        <begin position="641"/>
        <end position="716"/>
    </location>
</feature>
<organism evidence="10 11">
    <name type="scientific">Bifidobacterium tsurumiense</name>
    <dbReference type="NCBI Taxonomy" id="356829"/>
    <lineage>
        <taxon>Bacteria</taxon>
        <taxon>Bacillati</taxon>
        <taxon>Actinomycetota</taxon>
        <taxon>Actinomycetes</taxon>
        <taxon>Bifidobacteriales</taxon>
        <taxon>Bifidobacteriaceae</taxon>
        <taxon>Bifidobacterium</taxon>
    </lineage>
</organism>
<evidence type="ECO:0000313" key="10">
    <source>
        <dbReference type="EMBL" id="KFJ05578.1"/>
    </source>
</evidence>
<keyword evidence="5 8" id="KW-0472">Membrane</keyword>
<dbReference type="EMBL" id="JGZU01000015">
    <property type="protein sequence ID" value="KFJ05578.1"/>
    <property type="molecule type" value="Genomic_DNA"/>
</dbReference>
<feature type="coiled-coil region" evidence="6">
    <location>
        <begin position="88"/>
        <end position="176"/>
    </location>
</feature>
<feature type="region of interest" description="Disordered" evidence="7">
    <location>
        <begin position="557"/>
        <end position="578"/>
    </location>
</feature>
<sequence length="795" mass="85189">MLDPEDLSNPDGYESAEFRSTSTVDYTFFAPSDGVSGDVYSAISMRVNGAADLDTFTSSYDQAVSTVIDRIEESVQTKRQDARRQQLIDEANQKIADARAEADDQFAQAQAQIDENQASLNQQLAAMGATTEQMQQTVIVSNAQLQQAQAQIDSAQQELNQRKADADAEFEKQSSEVESNIPKSQWYINTRASVGSFSNIKSDISSIDSLGIAFPVVFLLVAVLMTLTAMTRMVEEDRGLIGTYMGLGYGHVSVSMRYVLFALLACLIGGGLGDLVGFLGIPAFLLKILEGLYIVPGVSLEYDWLYGSAGVLLFVVGVLIVTIIASRSEMRHMPAVLMRPKAPKAGARVPLELIPALWRRMKFLNKVMVRNIFRFKGRLIMTIGGVAGCTALIVCGLALNDTVATLGSRQYGGVYQYDMMSIAADGDMASMRQRLKDDGRTTATMLARVENGELVTGGDESEKVQLVTVADASQLPEMVSLSNADGGGSIALNDDGIIVSKSAAASLGVKSGETVTMANGERMRGEVTVTALNRNLIGTDVYMTAACYDKLFDSSNDTGSTDATDSSDSTDSASEAAKDVNVNTVDGVEMNAVYAKLSGSDDSQIEYVDQLKDDTKVLTAMSTKEMRQTFKFDLMIAVVALIVAFAGGLALVVLFVLANTNVSERVREIATLKVLGFYDREVHAYVDKETILLTAAGVVVGLAAGALGSQFADECVEFAWIVFRDRNSTVELCHRGCRHLGIRIAGAAYDQSCAGSGRSGELLEERGISGALGVQGLPAVVNVETMAAAGVRLSR</sequence>
<dbReference type="InterPro" id="IPR003838">
    <property type="entry name" value="ABC3_permease_C"/>
</dbReference>
<feature type="domain" description="ABC3 transporter permease C-terminal" evidence="9">
    <location>
        <begin position="213"/>
        <end position="327"/>
    </location>
</feature>
<feature type="compositionally biased region" description="Low complexity" evidence="7">
    <location>
        <begin position="557"/>
        <end position="575"/>
    </location>
</feature>
<evidence type="ECO:0000259" key="9">
    <source>
        <dbReference type="Pfam" id="PF02687"/>
    </source>
</evidence>
<dbReference type="eggNOG" id="COG0577">
    <property type="taxonomic scope" value="Bacteria"/>
</dbReference>
<keyword evidence="6" id="KW-0175">Coiled coil</keyword>
<keyword evidence="2" id="KW-1003">Cell membrane</keyword>
<dbReference type="Proteomes" id="UP000029080">
    <property type="component" value="Unassembled WGS sequence"/>
</dbReference>
<dbReference type="STRING" id="356829.BITS_0264"/>
<keyword evidence="4 8" id="KW-1133">Transmembrane helix</keyword>
<dbReference type="PANTHER" id="PTHR30287:SF1">
    <property type="entry name" value="INNER MEMBRANE PROTEIN"/>
    <property type="match status" value="1"/>
</dbReference>
<feature type="transmembrane region" description="Helical" evidence="8">
    <location>
        <begin position="634"/>
        <end position="657"/>
    </location>
</feature>
<evidence type="ECO:0000256" key="8">
    <source>
        <dbReference type="SAM" id="Phobius"/>
    </source>
</evidence>
<reference evidence="10 11" key="1">
    <citation type="submission" date="2014-03" db="EMBL/GenBank/DDBJ databases">
        <title>Genomics of Bifidobacteria.</title>
        <authorList>
            <person name="Ventura M."/>
            <person name="Milani C."/>
            <person name="Lugli G.A."/>
        </authorList>
    </citation>
    <scope>NUCLEOTIDE SEQUENCE [LARGE SCALE GENOMIC DNA]</scope>
    <source>
        <strain evidence="10 11">JCM 13495</strain>
    </source>
</reference>
<evidence type="ECO:0000256" key="1">
    <source>
        <dbReference type="ARBA" id="ARBA00004651"/>
    </source>
</evidence>
<name>A0A087ECS7_9BIFI</name>
<dbReference type="eggNOG" id="COG1511">
    <property type="taxonomic scope" value="Bacteria"/>
</dbReference>
<feature type="transmembrane region" description="Helical" evidence="8">
    <location>
        <begin position="258"/>
        <end position="284"/>
    </location>
</feature>
<feature type="transmembrane region" description="Helical" evidence="8">
    <location>
        <begin position="210"/>
        <end position="230"/>
    </location>
</feature>
<comment type="caution">
    <text evidence="10">The sequence shown here is derived from an EMBL/GenBank/DDBJ whole genome shotgun (WGS) entry which is preliminary data.</text>
</comment>
<evidence type="ECO:0000256" key="4">
    <source>
        <dbReference type="ARBA" id="ARBA00022989"/>
    </source>
</evidence>
<evidence type="ECO:0000256" key="3">
    <source>
        <dbReference type="ARBA" id="ARBA00022692"/>
    </source>
</evidence>
<dbReference type="PANTHER" id="PTHR30287">
    <property type="entry name" value="MEMBRANE COMPONENT OF PREDICTED ABC SUPERFAMILY METABOLITE UPTAKE TRANSPORTER"/>
    <property type="match status" value="1"/>
</dbReference>
<gene>
    <name evidence="10" type="ORF">BITS_0264</name>
</gene>
<evidence type="ECO:0000256" key="2">
    <source>
        <dbReference type="ARBA" id="ARBA00022475"/>
    </source>
</evidence>
<keyword evidence="3 8" id="KW-0812">Transmembrane</keyword>
<evidence type="ECO:0000256" key="6">
    <source>
        <dbReference type="SAM" id="Coils"/>
    </source>
</evidence>
<accession>A0A087ECS7</accession>